<protein>
    <submittedName>
        <fullName evidence="7">Glutathione import ATP-binding protein GsiA</fullName>
        <ecNumber evidence="7">3.6.3.-</ecNumber>
    </submittedName>
</protein>
<reference evidence="8" key="1">
    <citation type="submission" date="2017-11" db="EMBL/GenBank/DDBJ databases">
        <title>Otitis media/interna in a cat caused by the recently described species Corynebacterium provencense.</title>
        <authorList>
            <person name="Kittl S."/>
            <person name="Brodard I."/>
            <person name="Rychener L."/>
            <person name="Jores J."/>
            <person name="Roosje P."/>
            <person name="Gobeli Brawand S."/>
        </authorList>
    </citation>
    <scope>NUCLEOTIDE SEQUENCE [LARGE SCALE GENOMIC DNA]</scope>
    <source>
        <strain evidence="8">17KM38</strain>
    </source>
</reference>
<organism evidence="7 8">
    <name type="scientific">Corynebacterium provencense</name>
    <dbReference type="NCBI Taxonomy" id="1737425"/>
    <lineage>
        <taxon>Bacteria</taxon>
        <taxon>Bacillati</taxon>
        <taxon>Actinomycetota</taxon>
        <taxon>Actinomycetes</taxon>
        <taxon>Mycobacteriales</taxon>
        <taxon>Corynebacteriaceae</taxon>
        <taxon>Corynebacterium</taxon>
    </lineage>
</organism>
<evidence type="ECO:0000256" key="5">
    <source>
        <dbReference type="SAM" id="MobiDB-lite"/>
    </source>
</evidence>
<keyword evidence="8" id="KW-1185">Reference proteome</keyword>
<evidence type="ECO:0000256" key="4">
    <source>
        <dbReference type="ARBA" id="ARBA00022840"/>
    </source>
</evidence>
<dbReference type="Pfam" id="PF00005">
    <property type="entry name" value="ABC_tran"/>
    <property type="match status" value="2"/>
</dbReference>
<dbReference type="PROSITE" id="PS00211">
    <property type="entry name" value="ABC_TRANSPORTER_1"/>
    <property type="match status" value="1"/>
</dbReference>
<feature type="domain" description="ABC transporter" evidence="6">
    <location>
        <begin position="7"/>
        <end position="251"/>
    </location>
</feature>
<dbReference type="RefSeq" id="WP_110481605.1">
    <property type="nucleotide sequence ID" value="NZ_CP024988.1"/>
</dbReference>
<keyword evidence="2" id="KW-0813">Transport</keyword>
<dbReference type="EC" id="3.6.3.-" evidence="7"/>
<feature type="region of interest" description="Disordered" evidence="5">
    <location>
        <begin position="260"/>
        <end position="281"/>
    </location>
</feature>
<keyword evidence="4 7" id="KW-0067">ATP-binding</keyword>
<dbReference type="InterPro" id="IPR003593">
    <property type="entry name" value="AAA+_ATPase"/>
</dbReference>
<dbReference type="GO" id="GO:0016887">
    <property type="term" value="F:ATP hydrolysis activity"/>
    <property type="evidence" value="ECO:0007669"/>
    <property type="project" value="InterPro"/>
</dbReference>
<comment type="similarity">
    <text evidence="1">Belongs to the ABC transporter superfamily.</text>
</comment>
<dbReference type="KEGG" id="cpre:Csp1_18270"/>
<dbReference type="PROSITE" id="PS50893">
    <property type="entry name" value="ABC_TRANSPORTER_2"/>
    <property type="match status" value="2"/>
</dbReference>
<dbReference type="CDD" id="cd03257">
    <property type="entry name" value="ABC_NikE_OppD_transporters"/>
    <property type="match status" value="2"/>
</dbReference>
<evidence type="ECO:0000313" key="7">
    <source>
        <dbReference type="EMBL" id="AWT26603.1"/>
    </source>
</evidence>
<evidence type="ECO:0000256" key="1">
    <source>
        <dbReference type="ARBA" id="ARBA00005417"/>
    </source>
</evidence>
<evidence type="ECO:0000313" key="8">
    <source>
        <dbReference type="Proteomes" id="UP000247696"/>
    </source>
</evidence>
<dbReference type="OrthoDB" id="8036461at2"/>
<dbReference type="GO" id="GO:0055085">
    <property type="term" value="P:transmembrane transport"/>
    <property type="evidence" value="ECO:0007669"/>
    <property type="project" value="UniProtKB-ARBA"/>
</dbReference>
<evidence type="ECO:0000256" key="3">
    <source>
        <dbReference type="ARBA" id="ARBA00022741"/>
    </source>
</evidence>
<dbReference type="GO" id="GO:0005524">
    <property type="term" value="F:ATP binding"/>
    <property type="evidence" value="ECO:0007669"/>
    <property type="project" value="UniProtKB-KW"/>
</dbReference>
<keyword evidence="3" id="KW-0547">Nucleotide-binding</keyword>
<evidence type="ECO:0000256" key="2">
    <source>
        <dbReference type="ARBA" id="ARBA00022448"/>
    </source>
</evidence>
<accession>A0A2Z3YZ48</accession>
<dbReference type="PANTHER" id="PTHR43776:SF7">
    <property type="entry name" value="D,D-DIPEPTIDE TRANSPORT ATP-BINDING PROTEIN DDPF-RELATED"/>
    <property type="match status" value="1"/>
</dbReference>
<dbReference type="Gene3D" id="3.40.50.300">
    <property type="entry name" value="P-loop containing nucleotide triphosphate hydrolases"/>
    <property type="match status" value="2"/>
</dbReference>
<dbReference type="InterPro" id="IPR003439">
    <property type="entry name" value="ABC_transporter-like_ATP-bd"/>
</dbReference>
<dbReference type="InterPro" id="IPR017871">
    <property type="entry name" value="ABC_transporter-like_CS"/>
</dbReference>
<dbReference type="InterPro" id="IPR027417">
    <property type="entry name" value="P-loop_NTPase"/>
</dbReference>
<keyword evidence="7" id="KW-0378">Hydrolase</keyword>
<dbReference type="InterPro" id="IPR050319">
    <property type="entry name" value="ABC_transp_ATP-bind"/>
</dbReference>
<evidence type="ECO:0000259" key="6">
    <source>
        <dbReference type="PROSITE" id="PS50893"/>
    </source>
</evidence>
<dbReference type="Proteomes" id="UP000247696">
    <property type="component" value="Chromosome"/>
</dbReference>
<name>A0A2Z3YZ48_9CORY</name>
<dbReference type="AlphaFoldDB" id="A0A2Z3YZ48"/>
<sequence length="506" mass="52794">MTGNKGVSCNGLTVVTTSGRTVLDEVTLHVGSGTVRALVGESGSGKTTLALTLLGMVRRGLRHTAGTVTVDGTDPLTLRAGHLRSFRRHRIAWLGQDPGLSLTPWIPVCDALCEVLDIPAGDDASRVRVAGLLDRVGLPGVELLDRLPAELSGGQRRRVAVARALANRPGTVVLDEPTSGLDARAVDEVLDTVGQVCSATGATVIVITHDLDVARRIADEITVVDRGRVVETFPAHVLDDPAAVASAAPRTRALWEAARLSPPGTGEGAQDRRVRTAGDSGTGAPVLGLRGFTALLPDGTPVCAPVELDLRAGESLAVTGPSGAGKSTLVRALVGAGPYLGRVELHGRVLPTEAGHRDPATRRAVQLIAQDPLGSLNPVLTVGTQLRRAVLRRHPGASRREVAGHIVGILGLVGLDTGILNRRPRSLSGGQGQRVAVARALAHEPRVLVCDESTSALDPTVQKGVLDTLNNLRDRTGLVLIVITHSPAVAAYTCTRELVIGKVLPR</sequence>
<proteinExistence type="inferred from homology"/>
<dbReference type="EMBL" id="CP024988">
    <property type="protein sequence ID" value="AWT26603.1"/>
    <property type="molecule type" value="Genomic_DNA"/>
</dbReference>
<feature type="domain" description="ABC transporter" evidence="6">
    <location>
        <begin position="287"/>
        <end position="505"/>
    </location>
</feature>
<dbReference type="SMART" id="SM00382">
    <property type="entry name" value="AAA"/>
    <property type="match status" value="2"/>
</dbReference>
<dbReference type="SUPFAM" id="SSF52540">
    <property type="entry name" value="P-loop containing nucleoside triphosphate hydrolases"/>
    <property type="match status" value="2"/>
</dbReference>
<gene>
    <name evidence="7" type="primary">gsiA_3</name>
    <name evidence="7" type="ORF">Csp1_18270</name>
</gene>
<dbReference type="PANTHER" id="PTHR43776">
    <property type="entry name" value="TRANSPORT ATP-BINDING PROTEIN"/>
    <property type="match status" value="1"/>
</dbReference>